<dbReference type="Pfam" id="PF12680">
    <property type="entry name" value="SnoaL_2"/>
    <property type="match status" value="1"/>
</dbReference>
<keyword evidence="3" id="KW-1185">Reference proteome</keyword>
<dbReference type="AlphaFoldDB" id="A0AAE8MN80"/>
<accession>A0AAE8MN80</accession>
<dbReference type="EMBL" id="ONZQ02000001">
    <property type="protein sequence ID" value="SPN96512.1"/>
    <property type="molecule type" value="Genomic_DNA"/>
</dbReference>
<reference evidence="2" key="1">
    <citation type="submission" date="2018-03" db="EMBL/GenBank/DDBJ databases">
        <authorList>
            <person name="Guldener U."/>
        </authorList>
    </citation>
    <scope>NUCLEOTIDE SEQUENCE</scope>
</reference>
<dbReference type="Proteomes" id="UP001187682">
    <property type="component" value="Unassembled WGS sequence"/>
</dbReference>
<evidence type="ECO:0000313" key="2">
    <source>
        <dbReference type="EMBL" id="SPN96512.1"/>
    </source>
</evidence>
<dbReference type="InterPro" id="IPR032710">
    <property type="entry name" value="NTF2-like_dom_sf"/>
</dbReference>
<proteinExistence type="predicted"/>
<organism evidence="2 3">
    <name type="scientific">Cephalotrichum gorgonifer</name>
    <dbReference type="NCBI Taxonomy" id="2041049"/>
    <lineage>
        <taxon>Eukaryota</taxon>
        <taxon>Fungi</taxon>
        <taxon>Dikarya</taxon>
        <taxon>Ascomycota</taxon>
        <taxon>Pezizomycotina</taxon>
        <taxon>Sordariomycetes</taxon>
        <taxon>Hypocreomycetidae</taxon>
        <taxon>Microascales</taxon>
        <taxon>Microascaceae</taxon>
        <taxon>Cephalotrichum</taxon>
    </lineage>
</organism>
<dbReference type="InterPro" id="IPR037401">
    <property type="entry name" value="SnoaL-like"/>
</dbReference>
<evidence type="ECO:0000313" key="3">
    <source>
        <dbReference type="Proteomes" id="UP001187682"/>
    </source>
</evidence>
<dbReference type="SUPFAM" id="SSF54427">
    <property type="entry name" value="NTF2-like"/>
    <property type="match status" value="1"/>
</dbReference>
<protein>
    <recommendedName>
        <fullName evidence="1">SnoaL-like domain-containing protein</fullName>
    </recommendedName>
</protein>
<evidence type="ECO:0000259" key="1">
    <source>
        <dbReference type="Pfam" id="PF12680"/>
    </source>
</evidence>
<sequence>MVEYTAEVERIYATLTDQPPQTAEQIVKVKTTIELYLATFIHGDYERTIELVDESYRQHSHSQDIGDGQDSIIEASKVLKSIAAEHWEGPGEPHFKMDFKRILVDGDYVIVQILSTRWPGDTGEHVFDMYRMKNGKFVEHWDVIQEIKAGGTKHGNAVA</sequence>
<feature type="domain" description="SnoaL-like" evidence="1">
    <location>
        <begin position="34"/>
        <end position="140"/>
    </location>
</feature>
<name>A0AAE8MN80_9PEZI</name>
<gene>
    <name evidence="2" type="ORF">DNG_00040</name>
</gene>
<comment type="caution">
    <text evidence="2">The sequence shown here is derived from an EMBL/GenBank/DDBJ whole genome shotgun (WGS) entry which is preliminary data.</text>
</comment>
<dbReference type="Gene3D" id="3.10.450.50">
    <property type="match status" value="1"/>
</dbReference>